<sequence length="369" mass="37834">MSNALHPSCDVASAQAQPCGGHADRPNLVIATTILASSLAFIDGSVVNVGLPAIGADFRADASQLQWVVNAYLLPLSALLLLGGAAGDRYGRRRLLIAGVALFAIASLACALAPTLGWLLAARFIQGASAAMLMPNSLAILGQTFSGEAKGRAIGIWAATGAAAGAVGPVLGGWLIDIGSWRFAFLVNLPLAFAAIWLAIISVPADREEETEALDSAGALLATLGLGLTTWGLTEGSAHGWSAFAAAMMAAGCVFLIAFLGAEHRRGDRAMMPLVLFGSPSFVGLTLLTFLLYGAPGGLFVLVPFVLITAGGYSATQAGAALLPLPLVIAVASPLAGAFAARTGPRWPLIDHAEKRPCRAGQLRYLPDT</sequence>
<keyword evidence="3 5" id="KW-1133">Transmembrane helix</keyword>
<dbReference type="PRINTS" id="PR01036">
    <property type="entry name" value="TCRTETB"/>
</dbReference>
<feature type="domain" description="Major facilitator superfamily (MFS) profile" evidence="6">
    <location>
        <begin position="29"/>
        <end position="369"/>
    </location>
</feature>
<comment type="caution">
    <text evidence="7">The sequence shown here is derived from an EMBL/GenBank/DDBJ whole genome shotgun (WGS) entry which is preliminary data.</text>
</comment>
<organism evidence="7 8">
    <name type="scientific">Candidatus Afipia apatlaquensis</name>
    <dbReference type="NCBI Taxonomy" id="2712852"/>
    <lineage>
        <taxon>Bacteria</taxon>
        <taxon>Pseudomonadati</taxon>
        <taxon>Pseudomonadota</taxon>
        <taxon>Alphaproteobacteria</taxon>
        <taxon>Hyphomicrobiales</taxon>
        <taxon>Nitrobacteraceae</taxon>
        <taxon>Afipia</taxon>
    </lineage>
</organism>
<evidence type="ECO:0000313" key="7">
    <source>
        <dbReference type="EMBL" id="NGX96828.1"/>
    </source>
</evidence>
<feature type="transmembrane region" description="Helical" evidence="5">
    <location>
        <begin position="182"/>
        <end position="201"/>
    </location>
</feature>
<feature type="transmembrane region" description="Helical" evidence="5">
    <location>
        <begin position="274"/>
        <end position="293"/>
    </location>
</feature>
<evidence type="ECO:0000259" key="6">
    <source>
        <dbReference type="PROSITE" id="PS50850"/>
    </source>
</evidence>
<accession>A0A7C9VF88</accession>
<keyword evidence="2 5" id="KW-0812">Transmembrane</keyword>
<evidence type="ECO:0000256" key="1">
    <source>
        <dbReference type="ARBA" id="ARBA00004141"/>
    </source>
</evidence>
<keyword evidence="4 5" id="KW-0472">Membrane</keyword>
<feature type="transmembrane region" description="Helical" evidence="5">
    <location>
        <begin position="322"/>
        <end position="341"/>
    </location>
</feature>
<reference evidence="7" key="1">
    <citation type="submission" date="2020-02" db="EMBL/GenBank/DDBJ databases">
        <title>Draft genome sequence of Candidatus Afipia apatlaquensis IBT-C3, a potential strain for decolorization of textile dyes.</title>
        <authorList>
            <person name="Sanchez-Reyes A."/>
            <person name="Breton-Deval L."/>
            <person name="Mangelson H."/>
            <person name="Sanchez-Flores A."/>
        </authorList>
    </citation>
    <scope>NUCLEOTIDE SEQUENCE [LARGE SCALE GENOMIC DNA]</scope>
    <source>
        <strain evidence="7">IBT-C3</strain>
    </source>
</reference>
<evidence type="ECO:0000256" key="3">
    <source>
        <dbReference type="ARBA" id="ARBA00022989"/>
    </source>
</evidence>
<dbReference type="Proteomes" id="UP000480266">
    <property type="component" value="Unassembled WGS sequence"/>
</dbReference>
<feature type="transmembrane region" description="Helical" evidence="5">
    <location>
        <begin position="95"/>
        <end position="118"/>
    </location>
</feature>
<evidence type="ECO:0000313" key="8">
    <source>
        <dbReference type="Proteomes" id="UP000480266"/>
    </source>
</evidence>
<dbReference type="Gene3D" id="1.20.1250.20">
    <property type="entry name" value="MFS general substrate transporter like domains"/>
    <property type="match status" value="1"/>
</dbReference>
<dbReference type="Pfam" id="PF07690">
    <property type="entry name" value="MFS_1"/>
    <property type="match status" value="1"/>
</dbReference>
<dbReference type="InterPro" id="IPR020846">
    <property type="entry name" value="MFS_dom"/>
</dbReference>
<protein>
    <submittedName>
        <fullName evidence="7">MFS transporter</fullName>
    </submittedName>
</protein>
<dbReference type="SUPFAM" id="SSF103473">
    <property type="entry name" value="MFS general substrate transporter"/>
    <property type="match status" value="1"/>
</dbReference>
<evidence type="ECO:0000256" key="4">
    <source>
        <dbReference type="ARBA" id="ARBA00023136"/>
    </source>
</evidence>
<comment type="subcellular location">
    <subcellularLocation>
        <location evidence="1">Membrane</location>
        <topology evidence="1">Multi-pass membrane protein</topology>
    </subcellularLocation>
</comment>
<feature type="non-terminal residue" evidence="7">
    <location>
        <position position="369"/>
    </location>
</feature>
<dbReference type="AlphaFoldDB" id="A0A7C9VF88"/>
<dbReference type="GO" id="GO:0022857">
    <property type="term" value="F:transmembrane transporter activity"/>
    <property type="evidence" value="ECO:0007669"/>
    <property type="project" value="InterPro"/>
</dbReference>
<proteinExistence type="predicted"/>
<dbReference type="PANTHER" id="PTHR42718:SF42">
    <property type="entry name" value="EXPORT PROTEIN"/>
    <property type="match status" value="1"/>
</dbReference>
<evidence type="ECO:0000256" key="5">
    <source>
        <dbReference type="SAM" id="Phobius"/>
    </source>
</evidence>
<gene>
    <name evidence="7" type="ORF">G4V63_16915</name>
</gene>
<dbReference type="Gene3D" id="1.20.1720.10">
    <property type="entry name" value="Multidrug resistance protein D"/>
    <property type="match status" value="1"/>
</dbReference>
<dbReference type="InterPro" id="IPR011701">
    <property type="entry name" value="MFS"/>
</dbReference>
<dbReference type="InterPro" id="IPR036259">
    <property type="entry name" value="MFS_trans_sf"/>
</dbReference>
<keyword evidence="8" id="KW-1185">Reference proteome</keyword>
<evidence type="ECO:0000256" key="2">
    <source>
        <dbReference type="ARBA" id="ARBA00022692"/>
    </source>
</evidence>
<dbReference type="PANTHER" id="PTHR42718">
    <property type="entry name" value="MAJOR FACILITATOR SUPERFAMILY MULTIDRUG TRANSPORTER MFSC"/>
    <property type="match status" value="1"/>
</dbReference>
<dbReference type="PROSITE" id="PS50850">
    <property type="entry name" value="MFS"/>
    <property type="match status" value="1"/>
</dbReference>
<feature type="transmembrane region" description="Helical" evidence="5">
    <location>
        <begin position="240"/>
        <end position="262"/>
    </location>
</feature>
<name>A0A7C9VF88_9BRAD</name>
<dbReference type="CDD" id="cd17321">
    <property type="entry name" value="MFS_MMR_MDR_like"/>
    <property type="match status" value="1"/>
</dbReference>
<dbReference type="GO" id="GO:0016020">
    <property type="term" value="C:membrane"/>
    <property type="evidence" value="ECO:0007669"/>
    <property type="project" value="UniProtKB-SubCell"/>
</dbReference>
<feature type="transmembrane region" description="Helical" evidence="5">
    <location>
        <begin position="154"/>
        <end position="176"/>
    </location>
</feature>
<dbReference type="EMBL" id="JAAMRR010000869">
    <property type="protein sequence ID" value="NGX96828.1"/>
    <property type="molecule type" value="Genomic_DNA"/>
</dbReference>
<feature type="transmembrane region" description="Helical" evidence="5">
    <location>
        <begin position="65"/>
        <end position="83"/>
    </location>
</feature>